<evidence type="ECO:0000256" key="1">
    <source>
        <dbReference type="ARBA" id="ARBA00012493"/>
    </source>
</evidence>
<dbReference type="GO" id="GO:0003676">
    <property type="term" value="F:nucleic acid binding"/>
    <property type="evidence" value="ECO:0007669"/>
    <property type="project" value="InterPro"/>
</dbReference>
<evidence type="ECO:0000256" key="4">
    <source>
        <dbReference type="ARBA" id="ARBA00022722"/>
    </source>
</evidence>
<dbReference type="EC" id="2.7.7.49" evidence="1"/>
<sequence>MLDLEEFIENPSVGALVPLPKSQWARLATHFQLEVRASFNKAHLQNIVLEHLVDENIFSQEEVEEAFPAFIGDTEGAKLSIERDRIRLELLREQNRAREMSRDDKAEKYVPPFCEKDPEDFFSQFEKNASIHQWPLHRWAPLLSNVFTGAARQAYTALTAEESRDYSTIKSTVLRAYERVPSHYRKIFRSTLKQPNQTCVEFFREKMAQAKRWVDSEGVGGSYKKLLELFVYEEVKSSMPPQLQSYLEGLGKHDLESAGPASDHYLILNPNVHFSRKVPLSQSALQPNSTVMGSRESASTSHLSGRPRFTPSASGESANRDVRTAGSTSNKLPTNQLGCTYCKKPNHTLATCFLVSRCAYCKQTGHLKDKCPKRGKYNASPALLVSKTNNPLVEPVSPSGDIPALGKVHNFQNICNNVPSDVHEYYKPYCFSGSVSLHGDSQPSIPITLLRDSGALHNFVLRKVVPPLSQCQVGGSLRVKGLFSQGEVPLCRIYLQSPVVSGYITAGIVDEIPVDGVSLVLGNVTVENMPGQTAPSTNHGNPPDPMPPKVSPVCVVTRSASRRMASNAPSEPHPSKTTIGNTVGHDTLSPEFSLQDFFQQAGKEPDPPESSLNSDPVVHCIEGTPVTRSTLIAEQARDPQLKVCFDHVVDPSERDHLPRCFYLEGGVLMRKFRPADVPADHDWRVIHQVVIPSSLQGDILKLAHDGVGGHLGVRKTHHKISMHFYWPYQKKSVAEYCKSCRICQVSGKPCPTINPAPLHPIPAVGDPFTHIIIDCVGPLPKSARGNAFLLTIMDRATRYPEAIPLRRITAKLVIQALSRFFTQVGLPLSVQSDQGTNFTSGLFKQVMATLGVRQYRSTAYHPESQGAVERFHQTLKTMCRSFVLETGKDWDEGIHLLLFAIRDSVQESLGFTPFQLVYGHEVRGPLKALKECFLDESAAVPLAAYVKRFRERMCIAQRVASENLQGAQVKMKAHYDQTHKVQSREFHPGDQVLVFLPLHLSPFQSRFCGPYKVIKKINEVNYVISTPERRKKTRLVHINLIKPFHTSSDTENNAPRESQCLLVSSGHEESVDAVVDPVLRNSEVLQNPGEKLAHLPSEQAAEVLRLLQEHPTLFHDNPSLCPLLCHDVDVKGAPPIRQPPYRLNAEKREVLRQEVQRLLEQGLIEPSLSPWASPVVMVPKSNGKVRMCVDYRKVNAVTVPDSFPLPRMDDIIDDLGQARYVSKFDLLQGYYQLGLTERASQISAFITPEGLYHFKVLPFGMRNAPSSFQRLMNHVVMGLSGVRCYLDDLVVFSDDWGQHLQRLRDLFQRLTAANLTINLTKSEFGHAQVTFLGHVVGQGRVLPVNAKIEAITQYPVPDNKKALMRFLGMATYYRRFCPNFSTVATPLTDMLSSKRVFAWTPDCQHAFATLKALLTDTPVLRAPDLQKPFVLQVDASDLGTGAVLLQEGEDSILHPIGYYSHKLKSYQRSYATIEKEALALLMALEHFKVYIGQSRLLVLTDHNPLTFVERMKLKNSRLLRWSLTLQPYNIEIRHIRGKENLVADALSRAH</sequence>
<dbReference type="InterPro" id="IPR038269">
    <property type="entry name" value="SCAN_sf"/>
</dbReference>
<dbReference type="InterPro" id="IPR000477">
    <property type="entry name" value="RT_dom"/>
</dbReference>
<feature type="region of interest" description="Disordered" evidence="8">
    <location>
        <begin position="285"/>
        <end position="329"/>
    </location>
</feature>
<evidence type="ECO:0000259" key="9">
    <source>
        <dbReference type="PROSITE" id="PS50878"/>
    </source>
</evidence>
<keyword evidence="6" id="KW-0378">Hydrolase</keyword>
<dbReference type="Pfam" id="PF00078">
    <property type="entry name" value="RVT_1"/>
    <property type="match status" value="1"/>
</dbReference>
<dbReference type="GO" id="GO:0042575">
    <property type="term" value="C:DNA polymerase complex"/>
    <property type="evidence" value="ECO:0007669"/>
    <property type="project" value="UniProtKB-ARBA"/>
</dbReference>
<dbReference type="Gene3D" id="4.10.60.10">
    <property type="entry name" value="Zinc finger, CCHC-type"/>
    <property type="match status" value="1"/>
</dbReference>
<dbReference type="FunFam" id="3.30.420.10:FF:000032">
    <property type="entry name" value="Retrovirus-related Pol polyprotein from transposon 297-like Protein"/>
    <property type="match status" value="1"/>
</dbReference>
<dbReference type="GO" id="GO:0003964">
    <property type="term" value="F:RNA-directed DNA polymerase activity"/>
    <property type="evidence" value="ECO:0007669"/>
    <property type="project" value="UniProtKB-KW"/>
</dbReference>
<dbReference type="GO" id="GO:0015074">
    <property type="term" value="P:DNA integration"/>
    <property type="evidence" value="ECO:0007669"/>
    <property type="project" value="InterPro"/>
</dbReference>
<dbReference type="InterPro" id="IPR036397">
    <property type="entry name" value="RNaseH_sf"/>
</dbReference>
<dbReference type="InterPro" id="IPR054465">
    <property type="entry name" value="Integrase_p58-like_C"/>
</dbReference>
<dbReference type="GO" id="GO:0008270">
    <property type="term" value="F:zinc ion binding"/>
    <property type="evidence" value="ECO:0007669"/>
    <property type="project" value="InterPro"/>
</dbReference>
<organism evidence="11">
    <name type="scientific">Scylla olivacea</name>
    <name type="common">Orange mud crab</name>
    <name type="synonym">Cancer olivacea</name>
    <dbReference type="NCBI Taxonomy" id="85551"/>
    <lineage>
        <taxon>Eukaryota</taxon>
        <taxon>Metazoa</taxon>
        <taxon>Ecdysozoa</taxon>
        <taxon>Arthropoda</taxon>
        <taxon>Crustacea</taxon>
        <taxon>Multicrustacea</taxon>
        <taxon>Malacostraca</taxon>
        <taxon>Eumalacostraca</taxon>
        <taxon>Eucarida</taxon>
        <taxon>Decapoda</taxon>
        <taxon>Pleocyemata</taxon>
        <taxon>Brachyura</taxon>
        <taxon>Eubrachyura</taxon>
        <taxon>Portunoidea</taxon>
        <taxon>Portunidae</taxon>
        <taxon>Portuninae</taxon>
        <taxon>Scylla</taxon>
    </lineage>
</organism>
<keyword evidence="4" id="KW-0540">Nuclease</keyword>
<keyword evidence="3" id="KW-0548">Nucleotidyltransferase</keyword>
<dbReference type="Gene3D" id="1.10.4020.10">
    <property type="entry name" value="DNA breaking-rejoining enzymes"/>
    <property type="match status" value="1"/>
</dbReference>
<evidence type="ECO:0000256" key="7">
    <source>
        <dbReference type="ARBA" id="ARBA00022918"/>
    </source>
</evidence>
<dbReference type="InterPro" id="IPR012337">
    <property type="entry name" value="RNaseH-like_sf"/>
</dbReference>
<evidence type="ECO:0000256" key="2">
    <source>
        <dbReference type="ARBA" id="ARBA00022679"/>
    </source>
</evidence>
<accession>A0A0N7ZA66</accession>
<dbReference type="PANTHER" id="PTHR37984">
    <property type="entry name" value="PROTEIN CBG26694"/>
    <property type="match status" value="1"/>
</dbReference>
<evidence type="ECO:0000256" key="6">
    <source>
        <dbReference type="ARBA" id="ARBA00022801"/>
    </source>
</evidence>
<dbReference type="SUPFAM" id="SSF53098">
    <property type="entry name" value="Ribonuclease H-like"/>
    <property type="match status" value="1"/>
</dbReference>
<dbReference type="FunFam" id="3.10.20.370:FF:000001">
    <property type="entry name" value="Retrovirus-related Pol polyprotein from transposon 17.6-like protein"/>
    <property type="match status" value="1"/>
</dbReference>
<dbReference type="InterPro" id="IPR001878">
    <property type="entry name" value="Znf_CCHC"/>
</dbReference>
<name>A0A0N7ZA66_SCYOL</name>
<evidence type="ECO:0000259" key="10">
    <source>
        <dbReference type="PROSITE" id="PS50994"/>
    </source>
</evidence>
<dbReference type="Pfam" id="PF17917">
    <property type="entry name" value="RT_RNaseH"/>
    <property type="match status" value="1"/>
</dbReference>
<keyword evidence="5" id="KW-0255">Endonuclease</keyword>
<dbReference type="Gene3D" id="3.10.20.370">
    <property type="match status" value="1"/>
</dbReference>
<dbReference type="SUPFAM" id="SSF47353">
    <property type="entry name" value="Retrovirus capsid dimerization domain-like"/>
    <property type="match status" value="1"/>
</dbReference>
<dbReference type="InterPro" id="IPR041588">
    <property type="entry name" value="Integrase_H2C2"/>
</dbReference>
<keyword evidence="2" id="KW-0808">Transferase</keyword>
<feature type="compositionally biased region" description="Polar residues" evidence="8">
    <location>
        <begin position="285"/>
        <end position="303"/>
    </location>
</feature>
<dbReference type="InterPro" id="IPR043128">
    <property type="entry name" value="Rev_trsase/Diguanyl_cyclase"/>
</dbReference>
<dbReference type="PROSITE" id="PS50994">
    <property type="entry name" value="INTEGRASE"/>
    <property type="match status" value="1"/>
</dbReference>
<dbReference type="Gene3D" id="3.10.10.10">
    <property type="entry name" value="HIV Type 1 Reverse Transcriptase, subunit A, domain 1"/>
    <property type="match status" value="1"/>
</dbReference>
<feature type="domain" description="Reverse transcriptase" evidence="9">
    <location>
        <begin position="1159"/>
        <end position="1336"/>
    </location>
</feature>
<dbReference type="InterPro" id="IPR050951">
    <property type="entry name" value="Retrovirus_Pol_polyprotein"/>
</dbReference>
<dbReference type="PANTHER" id="PTHR37984:SF5">
    <property type="entry name" value="PROTEIN NYNRIN-LIKE"/>
    <property type="match status" value="1"/>
</dbReference>
<dbReference type="InterPro" id="IPR041373">
    <property type="entry name" value="RT_RNaseH"/>
</dbReference>
<dbReference type="SMART" id="SM00343">
    <property type="entry name" value="ZnF_C2HC"/>
    <property type="match status" value="2"/>
</dbReference>
<dbReference type="Gene3D" id="3.30.420.10">
    <property type="entry name" value="Ribonuclease H-like superfamily/Ribonuclease H"/>
    <property type="match status" value="1"/>
</dbReference>
<dbReference type="InterPro" id="IPR043502">
    <property type="entry name" value="DNA/RNA_pol_sf"/>
</dbReference>
<dbReference type="SUPFAM" id="SSF56672">
    <property type="entry name" value="DNA/RNA polymerases"/>
    <property type="match status" value="1"/>
</dbReference>
<protein>
    <recommendedName>
        <fullName evidence="1">RNA-directed DNA polymerase</fullName>
        <ecNumber evidence="1">2.7.7.49</ecNumber>
    </recommendedName>
</protein>
<dbReference type="InterPro" id="IPR001584">
    <property type="entry name" value="Integrase_cat-core"/>
</dbReference>
<dbReference type="CDD" id="cd09274">
    <property type="entry name" value="RNase_HI_RT_Ty3"/>
    <property type="match status" value="1"/>
</dbReference>
<dbReference type="CDD" id="cd01647">
    <property type="entry name" value="RT_LTR"/>
    <property type="match status" value="1"/>
</dbReference>
<dbReference type="GO" id="GO:0004519">
    <property type="term" value="F:endonuclease activity"/>
    <property type="evidence" value="ECO:0007669"/>
    <property type="project" value="UniProtKB-KW"/>
</dbReference>
<dbReference type="EMBL" id="GDRN01103951">
    <property type="protein sequence ID" value="JAI57992.1"/>
    <property type="molecule type" value="Transcribed_RNA"/>
</dbReference>
<evidence type="ECO:0000256" key="8">
    <source>
        <dbReference type="SAM" id="MobiDB-lite"/>
    </source>
</evidence>
<reference evidence="11" key="1">
    <citation type="submission" date="2015-09" db="EMBL/GenBank/DDBJ databases">
        <title>Scylla olivacea transcriptome.</title>
        <authorList>
            <person name="Ikhwanuddin M."/>
        </authorList>
    </citation>
    <scope>NUCLEOTIDE SEQUENCE</scope>
</reference>
<dbReference type="Pfam" id="PF17921">
    <property type="entry name" value="Integrase_H2C2"/>
    <property type="match status" value="1"/>
</dbReference>
<feature type="domain" description="Integrase catalytic" evidence="10">
    <location>
        <begin position="763"/>
        <end position="921"/>
    </location>
</feature>
<evidence type="ECO:0000256" key="3">
    <source>
        <dbReference type="ARBA" id="ARBA00022695"/>
    </source>
</evidence>
<dbReference type="Gene3D" id="3.30.70.270">
    <property type="match status" value="2"/>
</dbReference>
<evidence type="ECO:0000256" key="5">
    <source>
        <dbReference type="ARBA" id="ARBA00022759"/>
    </source>
</evidence>
<dbReference type="Gene3D" id="1.10.340.70">
    <property type="match status" value="1"/>
</dbReference>
<dbReference type="FunFam" id="1.10.340.70:FF:000001">
    <property type="entry name" value="Retrovirus-related Pol polyprotein from transposon gypsy-like Protein"/>
    <property type="match status" value="1"/>
</dbReference>
<dbReference type="Pfam" id="PF22938">
    <property type="entry name" value="Integrase_p58_C"/>
    <property type="match status" value="1"/>
</dbReference>
<evidence type="ECO:0000313" key="11">
    <source>
        <dbReference type="EMBL" id="JAI57992.1"/>
    </source>
</evidence>
<dbReference type="FunFam" id="3.30.70.270:FF:000026">
    <property type="entry name" value="Transposon Ty3-G Gag-Pol polyprotein"/>
    <property type="match status" value="1"/>
</dbReference>
<dbReference type="PROSITE" id="PS50878">
    <property type="entry name" value="RT_POL"/>
    <property type="match status" value="1"/>
</dbReference>
<dbReference type="Pfam" id="PF00665">
    <property type="entry name" value="rve"/>
    <property type="match status" value="1"/>
</dbReference>
<keyword evidence="7" id="KW-0695">RNA-directed DNA polymerase</keyword>
<proteinExistence type="predicted"/>
<feature type="region of interest" description="Disordered" evidence="8">
    <location>
        <begin position="563"/>
        <end position="586"/>
    </location>
</feature>